<accession>A0A382E3F0</accession>
<feature type="domain" description="GFO/IDH/MocA-like oxidoreductase" evidence="2">
    <location>
        <begin position="209"/>
        <end position="264"/>
    </location>
</feature>
<sequence>MNKDDSSQFNRRDFLNSSASGLAIAMASGTVLELTPQVIGQVEDTPKNDNTPPVTVGVIGCGVWGRELLKTLATIPNAPVVAVSDTYPAYLRRGLRGAPKAKGYPSHTELLSNENVQAVVVATPTHLHREVALAALEAGKHVYCEAPMAHDIDDARAIANAAQAAPKLNFQVGLQTRSDPQRHFLIQFLRTGVMGKNALAKGQWHKKTSWRRVSPNAARQKELNWRLDRKLSLGLIGEIGVHQVDALGWLMNERPVSVTGFGSIIQWNDGRNVP</sequence>
<dbReference type="InterPro" id="IPR055170">
    <property type="entry name" value="GFO_IDH_MocA-like_dom"/>
</dbReference>
<evidence type="ECO:0000313" key="3">
    <source>
        <dbReference type="EMBL" id="SVB45286.1"/>
    </source>
</evidence>
<dbReference type="PROSITE" id="PS51318">
    <property type="entry name" value="TAT"/>
    <property type="match status" value="1"/>
</dbReference>
<dbReference type="Gene3D" id="3.40.50.720">
    <property type="entry name" value="NAD(P)-binding Rossmann-like Domain"/>
    <property type="match status" value="1"/>
</dbReference>
<dbReference type="EMBL" id="UINC01042528">
    <property type="protein sequence ID" value="SVB45286.1"/>
    <property type="molecule type" value="Genomic_DNA"/>
</dbReference>
<reference evidence="3" key="1">
    <citation type="submission" date="2018-05" db="EMBL/GenBank/DDBJ databases">
        <authorList>
            <person name="Lanie J.A."/>
            <person name="Ng W.-L."/>
            <person name="Kazmierczak K.M."/>
            <person name="Andrzejewski T.M."/>
            <person name="Davidsen T.M."/>
            <person name="Wayne K.J."/>
            <person name="Tettelin H."/>
            <person name="Glass J.I."/>
            <person name="Rusch D."/>
            <person name="Podicherti R."/>
            <person name="Tsui H.-C.T."/>
            <person name="Winkler M.E."/>
        </authorList>
    </citation>
    <scope>NUCLEOTIDE SEQUENCE</scope>
</reference>
<evidence type="ECO:0008006" key="4">
    <source>
        <dbReference type="Google" id="ProtNLM"/>
    </source>
</evidence>
<protein>
    <recommendedName>
        <fullName evidence="4">Gfo/Idh/MocA-like oxidoreductase N-terminal domain-containing protein</fullName>
    </recommendedName>
</protein>
<evidence type="ECO:0000259" key="2">
    <source>
        <dbReference type="Pfam" id="PF22725"/>
    </source>
</evidence>
<feature type="non-terminal residue" evidence="3">
    <location>
        <position position="274"/>
    </location>
</feature>
<dbReference type="InterPro" id="IPR050463">
    <property type="entry name" value="Gfo/Idh/MocA_oxidrdct_glycsds"/>
</dbReference>
<dbReference type="Pfam" id="PF22725">
    <property type="entry name" value="GFO_IDH_MocA_C3"/>
    <property type="match status" value="1"/>
</dbReference>
<dbReference type="InterPro" id="IPR006311">
    <property type="entry name" value="TAT_signal"/>
</dbReference>
<organism evidence="3">
    <name type="scientific">marine metagenome</name>
    <dbReference type="NCBI Taxonomy" id="408172"/>
    <lineage>
        <taxon>unclassified sequences</taxon>
        <taxon>metagenomes</taxon>
        <taxon>ecological metagenomes</taxon>
    </lineage>
</organism>
<dbReference type="InterPro" id="IPR036291">
    <property type="entry name" value="NAD(P)-bd_dom_sf"/>
</dbReference>
<dbReference type="SUPFAM" id="SSF55347">
    <property type="entry name" value="Glyceraldehyde-3-phosphate dehydrogenase-like, C-terminal domain"/>
    <property type="match status" value="1"/>
</dbReference>
<dbReference type="PANTHER" id="PTHR43818:SF12">
    <property type="entry name" value="NADH-DEPENDENT DEHYDROGENASE-RELATED"/>
    <property type="match status" value="1"/>
</dbReference>
<dbReference type="PANTHER" id="PTHR43818">
    <property type="entry name" value="BCDNA.GH03377"/>
    <property type="match status" value="1"/>
</dbReference>
<name>A0A382E3F0_9ZZZZ</name>
<proteinExistence type="predicted"/>
<dbReference type="AlphaFoldDB" id="A0A382E3F0"/>
<dbReference type="Gene3D" id="3.30.360.10">
    <property type="entry name" value="Dihydrodipicolinate Reductase, domain 2"/>
    <property type="match status" value="1"/>
</dbReference>
<dbReference type="GO" id="GO:0000166">
    <property type="term" value="F:nucleotide binding"/>
    <property type="evidence" value="ECO:0007669"/>
    <property type="project" value="InterPro"/>
</dbReference>
<evidence type="ECO:0000259" key="1">
    <source>
        <dbReference type="Pfam" id="PF01408"/>
    </source>
</evidence>
<dbReference type="Pfam" id="PF01408">
    <property type="entry name" value="GFO_IDH_MocA"/>
    <property type="match status" value="1"/>
</dbReference>
<dbReference type="InterPro" id="IPR000683">
    <property type="entry name" value="Gfo/Idh/MocA-like_OxRdtase_N"/>
</dbReference>
<feature type="domain" description="Gfo/Idh/MocA-like oxidoreductase N-terminal" evidence="1">
    <location>
        <begin position="55"/>
        <end position="172"/>
    </location>
</feature>
<dbReference type="SUPFAM" id="SSF51735">
    <property type="entry name" value="NAD(P)-binding Rossmann-fold domains"/>
    <property type="match status" value="1"/>
</dbReference>
<gene>
    <name evidence="3" type="ORF">METZ01_LOCUS198140</name>
</gene>